<dbReference type="SUPFAM" id="SSF74653">
    <property type="entry name" value="TolA/TonB C-terminal domain"/>
    <property type="match status" value="1"/>
</dbReference>
<feature type="domain" description="TonB C-terminal" evidence="1">
    <location>
        <begin position="143"/>
        <end position="235"/>
    </location>
</feature>
<accession>A0A381SRM0</accession>
<dbReference type="AlphaFoldDB" id="A0A381SRM0"/>
<evidence type="ECO:0000259" key="1">
    <source>
        <dbReference type="PROSITE" id="PS52015"/>
    </source>
</evidence>
<organism evidence="2">
    <name type="scientific">marine metagenome</name>
    <dbReference type="NCBI Taxonomy" id="408172"/>
    <lineage>
        <taxon>unclassified sequences</taxon>
        <taxon>metagenomes</taxon>
        <taxon>ecological metagenomes</taxon>
    </lineage>
</organism>
<proteinExistence type="predicted"/>
<evidence type="ECO:0000313" key="2">
    <source>
        <dbReference type="EMBL" id="SVA06139.1"/>
    </source>
</evidence>
<dbReference type="GO" id="GO:0055085">
    <property type="term" value="P:transmembrane transport"/>
    <property type="evidence" value="ECO:0007669"/>
    <property type="project" value="InterPro"/>
</dbReference>
<dbReference type="Pfam" id="PF03544">
    <property type="entry name" value="TonB_C"/>
    <property type="match status" value="1"/>
</dbReference>
<dbReference type="Gene3D" id="3.30.1150.10">
    <property type="match status" value="1"/>
</dbReference>
<dbReference type="InterPro" id="IPR037682">
    <property type="entry name" value="TonB_C"/>
</dbReference>
<gene>
    <name evidence="2" type="ORF">METZ01_LOCUS58993</name>
</gene>
<reference evidence="2" key="1">
    <citation type="submission" date="2018-05" db="EMBL/GenBank/DDBJ databases">
        <authorList>
            <person name="Lanie J.A."/>
            <person name="Ng W.-L."/>
            <person name="Kazmierczak K.M."/>
            <person name="Andrzejewski T.M."/>
            <person name="Davidsen T.M."/>
            <person name="Wayne K.J."/>
            <person name="Tettelin H."/>
            <person name="Glass J.I."/>
            <person name="Rusch D."/>
            <person name="Podicherti R."/>
            <person name="Tsui H.-C.T."/>
            <person name="Winkler M.E."/>
        </authorList>
    </citation>
    <scope>NUCLEOTIDE SEQUENCE</scope>
</reference>
<protein>
    <recommendedName>
        <fullName evidence="1">TonB C-terminal domain-containing protein</fullName>
    </recommendedName>
</protein>
<dbReference type="PROSITE" id="PS52015">
    <property type="entry name" value="TONB_CTD"/>
    <property type="match status" value="1"/>
</dbReference>
<sequence length="235" mass="26512">MRFLASLFFFSLLILHSLHSSAQGPNGAVDHLGAWSCVLYGDPAFGDERLQLRFDPDGTTRQARPSKDKARPWAPLSRWQIQNGDLVFEDSRAGREFKGDLSRTTLGGEWRMRMLVGGWWCSRMSEEEVTAGGVLEEVLAGVEDTRRIIPAVMSTPSYPREAIWLGLEGRVLICFGVEPSGDIVEPEVLEVSDELFREPSLQALIGSRYQGWDQRRYGGRRPACRSFVYLLDPIY</sequence>
<name>A0A381SRM0_9ZZZZ</name>
<dbReference type="EMBL" id="UINC01003415">
    <property type="protein sequence ID" value="SVA06139.1"/>
    <property type="molecule type" value="Genomic_DNA"/>
</dbReference>